<dbReference type="AlphaFoldDB" id="A0A7X9RZ58"/>
<keyword evidence="1" id="KW-1133">Transmembrane helix</keyword>
<keyword evidence="1" id="KW-0812">Transmembrane</keyword>
<evidence type="ECO:0000313" key="3">
    <source>
        <dbReference type="Proteomes" id="UP000576082"/>
    </source>
</evidence>
<name>A0A7X9RZ58_9BACT</name>
<feature type="transmembrane region" description="Helical" evidence="1">
    <location>
        <begin position="96"/>
        <end position="114"/>
    </location>
</feature>
<protein>
    <recommendedName>
        <fullName evidence="4">DoxX family protein</fullName>
    </recommendedName>
</protein>
<reference evidence="2 3" key="1">
    <citation type="submission" date="2020-04" db="EMBL/GenBank/DDBJ databases">
        <title>Flammeovirga sp. SR4, a novel species isolated from seawater.</title>
        <authorList>
            <person name="Wang X."/>
        </authorList>
    </citation>
    <scope>NUCLEOTIDE SEQUENCE [LARGE SCALE GENOMIC DNA]</scope>
    <source>
        <strain evidence="2 3">ATCC 23126</strain>
    </source>
</reference>
<dbReference type="Proteomes" id="UP000576082">
    <property type="component" value="Unassembled WGS sequence"/>
</dbReference>
<dbReference type="EMBL" id="JABANE010000093">
    <property type="protein sequence ID" value="NME71319.1"/>
    <property type="molecule type" value="Genomic_DNA"/>
</dbReference>
<keyword evidence="3" id="KW-1185">Reference proteome</keyword>
<sequence length="120" mass="13557">MKKTLSIILAVILLLSAVAHIMSPGFYAPMIPSFIPVSLGNILATITEFTTAILLLIPKYRKWGGLSFMALMITFLPLHIWDMFRDVPIVGPQPLTTIRLVFQFAFIFAGWWIYKTSKVI</sequence>
<accession>A0A7X9RZ58</accession>
<gene>
    <name evidence="2" type="ORF">HHU12_25360</name>
</gene>
<feature type="transmembrane region" description="Helical" evidence="1">
    <location>
        <begin position="35"/>
        <end position="56"/>
    </location>
</feature>
<comment type="caution">
    <text evidence="2">The sequence shown here is derived from an EMBL/GenBank/DDBJ whole genome shotgun (WGS) entry which is preliminary data.</text>
</comment>
<evidence type="ECO:0000256" key="1">
    <source>
        <dbReference type="SAM" id="Phobius"/>
    </source>
</evidence>
<feature type="transmembrane region" description="Helical" evidence="1">
    <location>
        <begin position="63"/>
        <end position="84"/>
    </location>
</feature>
<dbReference type="RefSeq" id="WP_169659534.1">
    <property type="nucleotide sequence ID" value="NZ_JABANE010000093.1"/>
</dbReference>
<keyword evidence="1" id="KW-0472">Membrane</keyword>
<evidence type="ECO:0008006" key="4">
    <source>
        <dbReference type="Google" id="ProtNLM"/>
    </source>
</evidence>
<evidence type="ECO:0000313" key="2">
    <source>
        <dbReference type="EMBL" id="NME71319.1"/>
    </source>
</evidence>
<proteinExistence type="predicted"/>
<organism evidence="2 3">
    <name type="scientific">Flammeovirga aprica JL-4</name>
    <dbReference type="NCBI Taxonomy" id="694437"/>
    <lineage>
        <taxon>Bacteria</taxon>
        <taxon>Pseudomonadati</taxon>
        <taxon>Bacteroidota</taxon>
        <taxon>Cytophagia</taxon>
        <taxon>Cytophagales</taxon>
        <taxon>Flammeovirgaceae</taxon>
        <taxon>Flammeovirga</taxon>
    </lineage>
</organism>